<dbReference type="Gene3D" id="3.30.750.140">
    <property type="match status" value="1"/>
</dbReference>
<dbReference type="EMBL" id="NTRR01000025">
    <property type="protein sequence ID" value="PFE13851.1"/>
    <property type="molecule type" value="Genomic_DNA"/>
</dbReference>
<evidence type="ECO:0000256" key="1">
    <source>
        <dbReference type="SAM" id="MobiDB-lite"/>
    </source>
</evidence>
<dbReference type="Pfam" id="PF02120">
    <property type="entry name" value="Flg_hook"/>
    <property type="match status" value="1"/>
</dbReference>
<feature type="domain" description="Flagellar hook-length control protein-like C-terminal" evidence="2">
    <location>
        <begin position="273"/>
        <end position="343"/>
    </location>
</feature>
<feature type="compositionally biased region" description="Basic and acidic residues" evidence="1">
    <location>
        <begin position="338"/>
        <end position="354"/>
    </location>
</feature>
<evidence type="ECO:0000313" key="3">
    <source>
        <dbReference type="EMBL" id="PFE13851.1"/>
    </source>
</evidence>
<gene>
    <name evidence="3" type="ORF">CN307_16555</name>
</gene>
<reference evidence="3 4" key="1">
    <citation type="submission" date="2017-09" db="EMBL/GenBank/DDBJ databases">
        <title>Large-scale bioinformatics analysis of Bacillus genomes uncovers conserved roles of natural products in bacterial physiology.</title>
        <authorList>
            <consortium name="Agbiome Team Llc"/>
            <person name="Bleich R.M."/>
            <person name="Grubbs K.J."/>
            <person name="Santa Maria K.C."/>
            <person name="Allen S.E."/>
            <person name="Farag S."/>
            <person name="Shank E.A."/>
            <person name="Bowers A."/>
        </authorList>
    </citation>
    <scope>NUCLEOTIDE SEQUENCE [LARGE SCALE GENOMIC DNA]</scope>
    <source>
        <strain evidence="3 4">AFS022681</strain>
    </source>
</reference>
<sequence length="377" mass="43510">MDEVNIVIQSVLPVQQSLPPQKEKGLEVQSKSEDSSFDRTMRMENKKQPKTEKMKREEAPKEEKKEYILSKQSVTKEEPIVKKEEKKETEQLLLAVSEQMVAIEQLRVQPELLYQYIQKIQELYKEYGNIKLNELPAAELQQLQELLSNMNIKNAICLEDTMQMTLDKMKMPEQTMQVLKVVETETCNIAKKQEDAKNLDVDLPKAEGDDVKIELPEGDVLNDSSSTGAELLNKATGTDQIGKSNSGAEKVTLPDLGKKMEAQVEALQKFVVKQERVLFQLNPEKLGTLTVFMKKHGDQIDVHVEMEKHDAKKRVEIIFDELRLKLKEKEINIQISYSDKDENRKEQREQEQRQKQQLASTKHEKQESKEFAGLLEE</sequence>
<proteinExistence type="predicted"/>
<organism evidence="3 4">
    <name type="scientific">Bacillus cereus</name>
    <dbReference type="NCBI Taxonomy" id="1396"/>
    <lineage>
        <taxon>Bacteria</taxon>
        <taxon>Bacillati</taxon>
        <taxon>Bacillota</taxon>
        <taxon>Bacilli</taxon>
        <taxon>Bacillales</taxon>
        <taxon>Bacillaceae</taxon>
        <taxon>Bacillus</taxon>
        <taxon>Bacillus cereus group</taxon>
    </lineage>
</organism>
<dbReference type="AlphaFoldDB" id="A0A2A8ZXX4"/>
<comment type="caution">
    <text evidence="3">The sequence shown here is derived from an EMBL/GenBank/DDBJ whole genome shotgun (WGS) entry which is preliminary data.</text>
</comment>
<keyword evidence="3" id="KW-0969">Cilium</keyword>
<feature type="compositionally biased region" description="Basic and acidic residues" evidence="1">
    <location>
        <begin position="21"/>
        <end position="66"/>
    </location>
</feature>
<evidence type="ECO:0000259" key="2">
    <source>
        <dbReference type="Pfam" id="PF02120"/>
    </source>
</evidence>
<accession>A0A2A8ZXX4</accession>
<keyword evidence="3" id="KW-0966">Cell projection</keyword>
<evidence type="ECO:0000313" key="4">
    <source>
        <dbReference type="Proteomes" id="UP000220032"/>
    </source>
</evidence>
<feature type="compositionally biased region" description="Basic and acidic residues" evidence="1">
    <location>
        <begin position="361"/>
        <end position="370"/>
    </location>
</feature>
<feature type="region of interest" description="Disordered" evidence="1">
    <location>
        <begin position="335"/>
        <end position="377"/>
    </location>
</feature>
<name>A0A2A8ZXX4_BACCE</name>
<protein>
    <submittedName>
        <fullName evidence="3">Flagellar hook-length control protein FliK</fullName>
    </submittedName>
</protein>
<keyword evidence="3" id="KW-0282">Flagellum</keyword>
<feature type="region of interest" description="Disordered" evidence="1">
    <location>
        <begin position="18"/>
        <end position="66"/>
    </location>
</feature>
<dbReference type="Proteomes" id="UP000220032">
    <property type="component" value="Unassembled WGS sequence"/>
</dbReference>
<dbReference type="InterPro" id="IPR038610">
    <property type="entry name" value="FliK-like_C_sf"/>
</dbReference>
<dbReference type="InterPro" id="IPR021136">
    <property type="entry name" value="Flagellar_hook_control-like_C"/>
</dbReference>